<keyword evidence="4" id="KW-1185">Reference proteome</keyword>
<protein>
    <submittedName>
        <fullName evidence="3">DUF4394 domain-containing protein</fullName>
    </submittedName>
</protein>
<feature type="signal peptide" evidence="1">
    <location>
        <begin position="1"/>
        <end position="24"/>
    </location>
</feature>
<evidence type="ECO:0000313" key="3">
    <source>
        <dbReference type="EMBL" id="UOE33945.1"/>
    </source>
</evidence>
<dbReference type="Pfam" id="PF14339">
    <property type="entry name" value="DUF4394"/>
    <property type="match status" value="1"/>
</dbReference>
<sequence>MRTSFTALLLATAGLFGIRHQAQAQTVYALTYPVDVLSYSLLSFDAVVPGNPVMRGRVTGLVSNTYLVGLELRPATGQLLALGYESSLSQVRLYELNKTTGAATPLGPPTGLYLGNLSGGIGFSIDPTTDQIRVVTPVGNSYRLNAATGAMLAADASLAYAATDANTGQTPNIQAISYTNNYSGSPATQLFSIERTGSRLVQHAPSSASTLATVGPLGVSLPVNFDFGIAANSQSQTNQLYLMTCASTGQYTYTANWYRVNAGTGAATLVGTIGTPDSFTRIGNVAVPYTLVSATRDQADLATDLSVYPNPAAGAASLRFRLLRAAAVELRVTDALGRKMPAPPARPLAAGPQALRWETSGIRPGLYVVRLLVDGQLAAQRRVAVAD</sequence>
<dbReference type="EMBL" id="CP094534">
    <property type="protein sequence ID" value="UOE33945.1"/>
    <property type="molecule type" value="Genomic_DNA"/>
</dbReference>
<dbReference type="RefSeq" id="WP_243514470.1">
    <property type="nucleotide sequence ID" value="NZ_CP094534.1"/>
</dbReference>
<reference evidence="3 4" key="1">
    <citation type="submission" date="2022-03" db="EMBL/GenBank/DDBJ databases">
        <title>Hymenobactersp. isolated from the air.</title>
        <authorList>
            <person name="Won M."/>
            <person name="Kwon S.-W."/>
        </authorList>
    </citation>
    <scope>NUCLEOTIDE SEQUENCE [LARGE SCALE GENOMIC DNA]</scope>
    <source>
        <strain evidence="3 4">KACC 22596</strain>
    </source>
</reference>
<dbReference type="Proteomes" id="UP000831390">
    <property type="component" value="Chromosome"/>
</dbReference>
<name>A0ABY4B4K6_9BACT</name>
<evidence type="ECO:0000313" key="4">
    <source>
        <dbReference type="Proteomes" id="UP000831390"/>
    </source>
</evidence>
<dbReference type="InterPro" id="IPR025507">
    <property type="entry name" value="DUF4394"/>
</dbReference>
<evidence type="ECO:0000259" key="2">
    <source>
        <dbReference type="Pfam" id="PF14339"/>
    </source>
</evidence>
<organism evidence="3 4">
    <name type="scientific">Hymenobacter monticola</name>
    <dbReference type="NCBI Taxonomy" id="1705399"/>
    <lineage>
        <taxon>Bacteria</taxon>
        <taxon>Pseudomonadati</taxon>
        <taxon>Bacteroidota</taxon>
        <taxon>Cytophagia</taxon>
        <taxon>Cytophagales</taxon>
        <taxon>Hymenobacteraceae</taxon>
        <taxon>Hymenobacter</taxon>
    </lineage>
</organism>
<gene>
    <name evidence="3" type="ORF">MTP16_22880</name>
</gene>
<proteinExistence type="predicted"/>
<feature type="domain" description="DUF4394" evidence="2">
    <location>
        <begin position="41"/>
        <end position="280"/>
    </location>
</feature>
<accession>A0ABY4B4K6</accession>
<evidence type="ECO:0000256" key="1">
    <source>
        <dbReference type="SAM" id="SignalP"/>
    </source>
</evidence>
<keyword evidence="1" id="KW-0732">Signal</keyword>
<feature type="chain" id="PRO_5046642957" evidence="1">
    <location>
        <begin position="25"/>
        <end position="387"/>
    </location>
</feature>